<comment type="pathway">
    <text evidence="2">Cofactor biosynthesis; thiamine diphosphate biosynthesis.</text>
</comment>
<keyword evidence="12" id="KW-0472">Membrane</keyword>
<dbReference type="GO" id="GO:0009228">
    <property type="term" value="P:thiamine biosynthetic process"/>
    <property type="evidence" value="ECO:0007669"/>
    <property type="project" value="UniProtKB-KW"/>
</dbReference>
<keyword evidence="7" id="KW-0663">Pyridoxal phosphate</keyword>
<dbReference type="PANTHER" id="PTHR31528">
    <property type="entry name" value="4-AMINO-5-HYDROXYMETHYL-2-METHYLPYRIMIDINE PHOSPHATE SYNTHASE THI11-RELATED"/>
    <property type="match status" value="1"/>
</dbReference>
<dbReference type="InterPro" id="IPR015168">
    <property type="entry name" value="SsuA/THI5"/>
</dbReference>
<gene>
    <name evidence="14" type="ORF">JCR33_23160</name>
</gene>
<evidence type="ECO:0000256" key="11">
    <source>
        <dbReference type="ARBA" id="ARBA00048179"/>
    </source>
</evidence>
<dbReference type="EMBL" id="JAEKJA010000033">
    <property type="protein sequence ID" value="MBJ3778620.1"/>
    <property type="molecule type" value="Genomic_DNA"/>
</dbReference>
<comment type="function">
    <text evidence="1">Responsible for the formation of the pyrimidine heterocycle in the thiamine biosynthesis pathway. Catalyzes the formation of hydroxymethylpyrimidine phosphate (HMP-P) from histidine and pyridoxal phosphate (PLP). The protein uses PLP and the active site histidine to form HMP-P, generating an inactive enzyme. The enzyme can only undergo a single turnover, which suggests it is a suicide enzyme.</text>
</comment>
<evidence type="ECO:0000259" key="13">
    <source>
        <dbReference type="Pfam" id="PF09084"/>
    </source>
</evidence>
<comment type="similarity">
    <text evidence="3">Belongs to the NMT1/THI5 family.</text>
</comment>
<evidence type="ECO:0000256" key="8">
    <source>
        <dbReference type="ARBA" id="ARBA00022977"/>
    </source>
</evidence>
<dbReference type="GO" id="GO:0016740">
    <property type="term" value="F:transferase activity"/>
    <property type="evidence" value="ECO:0007669"/>
    <property type="project" value="UniProtKB-KW"/>
</dbReference>
<evidence type="ECO:0000256" key="2">
    <source>
        <dbReference type="ARBA" id="ARBA00004948"/>
    </source>
</evidence>
<comment type="subunit">
    <text evidence="4">Homodimer.</text>
</comment>
<dbReference type="InterPro" id="IPR027939">
    <property type="entry name" value="NMT1/THI5"/>
</dbReference>
<evidence type="ECO:0000256" key="1">
    <source>
        <dbReference type="ARBA" id="ARBA00003469"/>
    </source>
</evidence>
<dbReference type="AlphaFoldDB" id="A0A934IV67"/>
<evidence type="ECO:0000256" key="6">
    <source>
        <dbReference type="ARBA" id="ARBA00022723"/>
    </source>
</evidence>
<evidence type="ECO:0000313" key="14">
    <source>
        <dbReference type="EMBL" id="MBJ3778620.1"/>
    </source>
</evidence>
<dbReference type="SUPFAM" id="SSF53850">
    <property type="entry name" value="Periplasmic binding protein-like II"/>
    <property type="match status" value="1"/>
</dbReference>
<evidence type="ECO:0000256" key="4">
    <source>
        <dbReference type="ARBA" id="ARBA00011738"/>
    </source>
</evidence>
<dbReference type="Gene3D" id="3.40.190.10">
    <property type="entry name" value="Periplasmic binding protein-like II"/>
    <property type="match status" value="2"/>
</dbReference>
<keyword evidence="6" id="KW-0479">Metal-binding</keyword>
<reference evidence="14" key="1">
    <citation type="submission" date="2020-12" db="EMBL/GenBank/DDBJ databases">
        <title>Bacterial taxonomy.</title>
        <authorList>
            <person name="Pan X."/>
        </authorList>
    </citation>
    <scope>NUCLEOTIDE SEQUENCE</scope>
    <source>
        <strain evidence="14">B2012</strain>
    </source>
</reference>
<evidence type="ECO:0000313" key="15">
    <source>
        <dbReference type="Proteomes" id="UP000609531"/>
    </source>
</evidence>
<sequence length="381" mass="41048">MRSFAERFERIVIDPVSSGCNFVFKIGVDNRSSLGRTSMPRPRLAWKDTATMNSKYLVAFGVCALASVFGWSAHADSSLEDLTLTTEFAPHGFHAPFYLALKNGWYEDAGVNLTIRDGKGTANTINLVGAEQTDVGFTSLGAMAIAVAKGVPVKAIASILHRNIYGLILSEGSTLKEPADFRGKEILYNTSSIEAQVFQGFLTAGGMSLSDVKMVGVDSSAKVSSVLSGKGDAAVGPVPYYLGLLAGKNEIETVSFYDFGQKILDFGLIANDATIEDKADALKAFVEVTSRAYQYAIDGHADEAVKAIIELRPDARLDYDTTLAMFESHAKFLDSEDSKGKPVGYMSAADWDETVATLKRLELIPASATASEMYTTEFSPK</sequence>
<organism evidence="14 15">
    <name type="scientific">Acuticoccus mangrovi</name>
    <dbReference type="NCBI Taxonomy" id="2796142"/>
    <lineage>
        <taxon>Bacteria</taxon>
        <taxon>Pseudomonadati</taxon>
        <taxon>Pseudomonadota</taxon>
        <taxon>Alphaproteobacteria</taxon>
        <taxon>Hyphomicrobiales</taxon>
        <taxon>Amorphaceae</taxon>
        <taxon>Acuticoccus</taxon>
    </lineage>
</organism>
<keyword evidence="12" id="KW-1133">Transmembrane helix</keyword>
<dbReference type="Proteomes" id="UP000609531">
    <property type="component" value="Unassembled WGS sequence"/>
</dbReference>
<keyword evidence="15" id="KW-1185">Reference proteome</keyword>
<evidence type="ECO:0000256" key="7">
    <source>
        <dbReference type="ARBA" id="ARBA00022898"/>
    </source>
</evidence>
<accession>A0A934IV67</accession>
<dbReference type="PANTHER" id="PTHR31528:SF1">
    <property type="entry name" value="4-AMINO-5-HYDROXYMETHYL-2-METHYLPYRIMIDINE PHOSPHATE SYNTHASE THI11-RELATED"/>
    <property type="match status" value="1"/>
</dbReference>
<keyword evidence="5" id="KW-0808">Transferase</keyword>
<evidence type="ECO:0000256" key="12">
    <source>
        <dbReference type="SAM" id="Phobius"/>
    </source>
</evidence>
<comment type="caution">
    <text evidence="14">The sequence shown here is derived from an EMBL/GenBank/DDBJ whole genome shotgun (WGS) entry which is preliminary data.</text>
</comment>
<protein>
    <recommendedName>
        <fullName evidence="10">Thiamine pyrimidine synthase</fullName>
    </recommendedName>
</protein>
<dbReference type="GO" id="GO:0046872">
    <property type="term" value="F:metal ion binding"/>
    <property type="evidence" value="ECO:0007669"/>
    <property type="project" value="UniProtKB-KW"/>
</dbReference>
<feature type="domain" description="SsuA/THI5-like" evidence="13">
    <location>
        <begin position="94"/>
        <end position="298"/>
    </location>
</feature>
<feature type="transmembrane region" description="Helical" evidence="12">
    <location>
        <begin position="56"/>
        <end position="74"/>
    </location>
</feature>
<keyword evidence="12" id="KW-0812">Transmembrane</keyword>
<evidence type="ECO:0000256" key="10">
    <source>
        <dbReference type="ARBA" id="ARBA00033171"/>
    </source>
</evidence>
<comment type="catalytic activity">
    <reaction evidence="11">
        <text>N(6)-(pyridoxal phosphate)-L-lysyl-[4-amino-5-hydroxymethyl-2-methylpyrimidine phosphate synthase] + L-histidyl-[4-amino-5-hydroxymethyl-2-methylpyrimidine phosphate synthase] + 2 Fe(3+) + 4 H2O = L-lysyl-[4-amino-5-hydroxymethyl-2-methylpyrimidine phosphate synthase] + (2S)-2-amino-5-hydroxy-4-oxopentanoyl-[4-amino-5-hydroxymethyl-2-methylpyrimidine phosphate synthase] + 4-amino-2-methyl-5-(phosphooxymethyl)pyrimidine + 3-oxopropanoate + 2 Fe(2+) + 2 H(+)</text>
        <dbReference type="Rhea" id="RHEA:65756"/>
        <dbReference type="Rhea" id="RHEA-COMP:16892"/>
        <dbReference type="Rhea" id="RHEA-COMP:16893"/>
        <dbReference type="Rhea" id="RHEA-COMP:16894"/>
        <dbReference type="Rhea" id="RHEA-COMP:16895"/>
        <dbReference type="ChEBI" id="CHEBI:15377"/>
        <dbReference type="ChEBI" id="CHEBI:15378"/>
        <dbReference type="ChEBI" id="CHEBI:29033"/>
        <dbReference type="ChEBI" id="CHEBI:29034"/>
        <dbReference type="ChEBI" id="CHEBI:29969"/>
        <dbReference type="ChEBI" id="CHEBI:29979"/>
        <dbReference type="ChEBI" id="CHEBI:33190"/>
        <dbReference type="ChEBI" id="CHEBI:58354"/>
        <dbReference type="ChEBI" id="CHEBI:143915"/>
        <dbReference type="ChEBI" id="CHEBI:157692"/>
    </reaction>
    <physiologicalReaction direction="left-to-right" evidence="11">
        <dbReference type="Rhea" id="RHEA:65757"/>
    </physiologicalReaction>
</comment>
<evidence type="ECO:0000256" key="3">
    <source>
        <dbReference type="ARBA" id="ARBA00009406"/>
    </source>
</evidence>
<evidence type="ECO:0000256" key="9">
    <source>
        <dbReference type="ARBA" id="ARBA00023004"/>
    </source>
</evidence>
<keyword evidence="9" id="KW-0408">Iron</keyword>
<evidence type="ECO:0000256" key="5">
    <source>
        <dbReference type="ARBA" id="ARBA00022679"/>
    </source>
</evidence>
<proteinExistence type="inferred from homology"/>
<dbReference type="Pfam" id="PF09084">
    <property type="entry name" value="NMT1"/>
    <property type="match status" value="1"/>
</dbReference>
<keyword evidence="8" id="KW-0784">Thiamine biosynthesis</keyword>
<name>A0A934IV67_9HYPH</name>